<evidence type="ECO:0000259" key="11">
    <source>
        <dbReference type="Pfam" id="PF00999"/>
    </source>
</evidence>
<dbReference type="RefSeq" id="WP_068213302.1">
    <property type="nucleotide sequence ID" value="NZ_CP047186.1"/>
</dbReference>
<dbReference type="GO" id="GO:0015386">
    <property type="term" value="F:potassium:proton antiporter activity"/>
    <property type="evidence" value="ECO:0007669"/>
    <property type="project" value="TreeGrafter"/>
</dbReference>
<dbReference type="PANTHER" id="PTHR10110">
    <property type="entry name" value="SODIUM/HYDROGEN EXCHANGER"/>
    <property type="match status" value="1"/>
</dbReference>
<feature type="transmembrane region" description="Helical" evidence="10">
    <location>
        <begin position="24"/>
        <end position="42"/>
    </location>
</feature>
<proteinExistence type="predicted"/>
<feature type="transmembrane region" description="Helical" evidence="10">
    <location>
        <begin position="54"/>
        <end position="71"/>
    </location>
</feature>
<keyword evidence="5 10" id="KW-1133">Transmembrane helix</keyword>
<keyword evidence="14" id="KW-1185">Reference proteome</keyword>
<dbReference type="OrthoDB" id="57886at2"/>
<comment type="subcellular location">
    <subcellularLocation>
        <location evidence="1">Cell membrane</location>
        <topology evidence="1">Multi-pass membrane protein</topology>
    </subcellularLocation>
</comment>
<reference evidence="13" key="2">
    <citation type="submission" date="2019-12" db="EMBL/GenBank/DDBJ databases">
        <title>Complete and Draft Genome Sequences of New Strains and Members of Some Known Species of the Genus Rathayibacter isolated from Plants.</title>
        <authorList>
            <person name="Tarlachkov S.V."/>
            <person name="Starodumova I.P."/>
            <person name="Dorofeeva L.V."/>
            <person name="Prisyazhnaya N.V."/>
            <person name="Leyn S.A."/>
            <person name="Zlamal J.E."/>
            <person name="Elane M.L."/>
            <person name="Osterman A.L."/>
            <person name="Nadler S.A."/>
            <person name="Subbotin S.A."/>
            <person name="Evtushenko L.I."/>
        </authorList>
    </citation>
    <scope>NUCLEOTIDE SEQUENCE</scope>
    <source>
        <strain evidence="13">VKM Ac-2761</strain>
    </source>
</reference>
<evidence type="ECO:0000256" key="9">
    <source>
        <dbReference type="ARBA" id="ARBA00023201"/>
    </source>
</evidence>
<dbReference type="Gene3D" id="6.10.140.1330">
    <property type="match status" value="1"/>
</dbReference>
<evidence type="ECO:0000256" key="5">
    <source>
        <dbReference type="ARBA" id="ARBA00022989"/>
    </source>
</evidence>
<evidence type="ECO:0000313" key="14">
    <source>
        <dbReference type="Proteomes" id="UP000076717"/>
    </source>
</evidence>
<protein>
    <submittedName>
        <fullName evidence="12">Sodium, potassium, lithium and rubidium/H(+) antiporter</fullName>
    </submittedName>
    <submittedName>
        <fullName evidence="13">Sodium:proton antiporter</fullName>
    </submittedName>
</protein>
<keyword evidence="2" id="KW-0813">Transport</keyword>
<gene>
    <name evidence="12" type="primary">nhaK_4</name>
    <name evidence="12" type="ORF">ACH61_03003</name>
    <name evidence="13" type="ORF">GSU10_08210</name>
</gene>
<evidence type="ECO:0000256" key="7">
    <source>
        <dbReference type="ARBA" id="ARBA00023065"/>
    </source>
</evidence>
<feature type="transmembrane region" description="Helical" evidence="10">
    <location>
        <begin position="427"/>
        <end position="450"/>
    </location>
</feature>
<dbReference type="KEGG" id="rte:GSU10_08210"/>
<dbReference type="EMBL" id="CP047186">
    <property type="protein sequence ID" value="QHC55620.1"/>
    <property type="molecule type" value="Genomic_DNA"/>
</dbReference>
<evidence type="ECO:0000256" key="2">
    <source>
        <dbReference type="ARBA" id="ARBA00022448"/>
    </source>
</evidence>
<dbReference type="GO" id="GO:0051453">
    <property type="term" value="P:regulation of intracellular pH"/>
    <property type="evidence" value="ECO:0007669"/>
    <property type="project" value="TreeGrafter"/>
</dbReference>
<feature type="transmembrane region" description="Helical" evidence="10">
    <location>
        <begin position="188"/>
        <end position="210"/>
    </location>
</feature>
<keyword evidence="3" id="KW-1003">Cell membrane</keyword>
<dbReference type="InterPro" id="IPR006153">
    <property type="entry name" value="Cation/H_exchanger_TM"/>
</dbReference>
<dbReference type="GO" id="GO:0005886">
    <property type="term" value="C:plasma membrane"/>
    <property type="evidence" value="ECO:0007669"/>
    <property type="project" value="UniProtKB-SubCell"/>
</dbReference>
<organism evidence="12 14">
    <name type="scientific">Rathayibacter tanaceti</name>
    <dbReference type="NCBI Taxonomy" id="1671680"/>
    <lineage>
        <taxon>Bacteria</taxon>
        <taxon>Bacillati</taxon>
        <taxon>Actinomycetota</taxon>
        <taxon>Actinomycetes</taxon>
        <taxon>Micrococcales</taxon>
        <taxon>Microbacteriaceae</taxon>
        <taxon>Rathayibacter</taxon>
    </lineage>
</organism>
<dbReference type="Proteomes" id="UP000465031">
    <property type="component" value="Chromosome"/>
</dbReference>
<accession>A0A162FV19</accession>
<evidence type="ECO:0000256" key="10">
    <source>
        <dbReference type="SAM" id="Phobius"/>
    </source>
</evidence>
<evidence type="ECO:0000313" key="15">
    <source>
        <dbReference type="Proteomes" id="UP000465031"/>
    </source>
</evidence>
<dbReference type="AlphaFoldDB" id="A0A162FV19"/>
<name>A0A162FV19_9MICO</name>
<evidence type="ECO:0000313" key="13">
    <source>
        <dbReference type="EMBL" id="QHC55620.1"/>
    </source>
</evidence>
<dbReference type="Pfam" id="PF00999">
    <property type="entry name" value="Na_H_Exchanger"/>
    <property type="match status" value="1"/>
</dbReference>
<dbReference type="InterPro" id="IPR018422">
    <property type="entry name" value="Cation/H_exchanger_CPA1"/>
</dbReference>
<dbReference type="GO" id="GO:0098719">
    <property type="term" value="P:sodium ion import across plasma membrane"/>
    <property type="evidence" value="ECO:0007669"/>
    <property type="project" value="TreeGrafter"/>
</dbReference>
<evidence type="ECO:0000256" key="3">
    <source>
        <dbReference type="ARBA" id="ARBA00022475"/>
    </source>
</evidence>
<feature type="transmembrane region" description="Helical" evidence="10">
    <location>
        <begin position="308"/>
        <end position="335"/>
    </location>
</feature>
<keyword evidence="9" id="KW-0739">Sodium transport</keyword>
<evidence type="ECO:0000256" key="8">
    <source>
        <dbReference type="ARBA" id="ARBA00023136"/>
    </source>
</evidence>
<dbReference type="PANTHER" id="PTHR10110:SF86">
    <property type="entry name" value="SODIUM_HYDROGEN EXCHANGER 7"/>
    <property type="match status" value="1"/>
</dbReference>
<evidence type="ECO:0000256" key="1">
    <source>
        <dbReference type="ARBA" id="ARBA00004651"/>
    </source>
</evidence>
<dbReference type="PATRIC" id="fig|1671680.3.peg.3239"/>
<dbReference type="GO" id="GO:0015385">
    <property type="term" value="F:sodium:proton antiporter activity"/>
    <property type="evidence" value="ECO:0007669"/>
    <property type="project" value="InterPro"/>
</dbReference>
<keyword evidence="4 10" id="KW-0812">Transmembrane</keyword>
<keyword evidence="8 10" id="KW-0472">Membrane</keyword>
<sequence length="581" mass="62184">MDYALLGVVGIITVVTVARFSSRLGIAAPLTLVLVGIGASYLPGVPGIEVEPELILAGVLPPLLYSAAIQVPLTDFRRNLRSIFGLSVLLVVVTALVVGGFLYLVFPDLSLPAAIALGAVVSPTDAVAATSIGKKLGLPPRLVTVLEGESLVNDASALVLLRAATTAAAVVGSSVSSDALDVGEVGVLFVYSVVMAIVLGMVTGVLTVFVRSKLRDPVLDTAVSFAVPFLAYIPAEELGASGVLAVVVTGIYTGHNSARFLSPQSRISERVNWRTVQFLLENGVFLLMGAEIKAIVGEVEPGEFGAGTAVLLGLATVVILIVLRTLFVWPLLLWLRNSGRRAVRTNRRLAVGLMRLRNSATGDERFRRRQARAERLYQRRETDLAATTSEAFGWRGGVILSWSGMRGVVTLAAAQSLPEETPYRSQLILIAFTVAVVTLLLQGATLPALIRLTGIQGSDGDADRRELAALLDEVASSGIRALPDAVTELPDGEAGERVLERVRRDTLTRSQAAWEQVERNEDAPLGPHAQYLRLRRAVILAERETLLEARARGVYSSRTLRRAQLMLDAEEARLEMDGSSH</sequence>
<evidence type="ECO:0000313" key="12">
    <source>
        <dbReference type="EMBL" id="KZX19900.1"/>
    </source>
</evidence>
<feature type="domain" description="Cation/H+ exchanger transmembrane" evidence="11">
    <location>
        <begin position="13"/>
        <end position="450"/>
    </location>
</feature>
<dbReference type="Proteomes" id="UP000076717">
    <property type="component" value="Unassembled WGS sequence"/>
</dbReference>
<feature type="transmembrane region" description="Helical" evidence="10">
    <location>
        <begin position="239"/>
        <end position="258"/>
    </location>
</feature>
<evidence type="ECO:0000256" key="6">
    <source>
        <dbReference type="ARBA" id="ARBA00023053"/>
    </source>
</evidence>
<evidence type="ECO:0000256" key="4">
    <source>
        <dbReference type="ARBA" id="ARBA00022692"/>
    </source>
</evidence>
<dbReference type="EMBL" id="LIIN01000178">
    <property type="protein sequence ID" value="KZX19900.1"/>
    <property type="molecule type" value="Genomic_DNA"/>
</dbReference>
<keyword evidence="6" id="KW-0915">Sodium</keyword>
<keyword evidence="7" id="KW-0406">Ion transport</keyword>
<reference evidence="12 14" key="1">
    <citation type="submission" date="2015-08" db="EMBL/GenBank/DDBJ databases">
        <title>Draft Genome Sequence of Rathayibacter sp. Strain VKM Ac-2596 Isolated from Leaf Gall Induced by Plant-Parasitic Nematodes.</title>
        <authorList>
            <person name="Vasilenko O.V."/>
            <person name="Starodumova I.P."/>
            <person name="Tarlachkov S.V."/>
            <person name="Dorofeeva L.V."/>
            <person name="Evtushenko L.I."/>
        </authorList>
    </citation>
    <scope>NUCLEOTIDE SEQUENCE [LARGE SCALE GENOMIC DNA]</scope>
    <source>
        <strain evidence="12 14">VKM Ac-2596</strain>
    </source>
</reference>
<reference evidence="15" key="3">
    <citation type="submission" date="2019-12" db="EMBL/GenBank/DDBJ databases">
        <title>Complete and draft genome sequences of new strains and members of some known species of the genus Rathayibacter isolated from plants.</title>
        <authorList>
            <person name="Tarlachkov S.V."/>
            <person name="Starodumova I.P."/>
            <person name="Dorofeeva L.V."/>
            <person name="Prisyazhnaya N.V."/>
            <person name="Leyn S."/>
            <person name="Zlamal J."/>
            <person name="Elan M."/>
            <person name="Osterman A.L."/>
            <person name="Nadler S."/>
            <person name="Subbotin S.A."/>
            <person name="Evtushenko L.I."/>
        </authorList>
    </citation>
    <scope>NUCLEOTIDE SEQUENCE [LARGE SCALE GENOMIC DNA]</scope>
    <source>
        <strain evidence="15">VKM Ac-2761</strain>
    </source>
</reference>
<feature type="transmembrane region" description="Helical" evidence="10">
    <location>
        <begin position="83"/>
        <end position="106"/>
    </location>
</feature>